<evidence type="ECO:0000313" key="10">
    <source>
        <dbReference type="EMBL" id="ABM63129.1"/>
    </source>
</evidence>
<evidence type="ECO:0000256" key="8">
    <source>
        <dbReference type="SAM" id="Phobius"/>
    </source>
</evidence>
<evidence type="ECO:0000259" key="9">
    <source>
        <dbReference type="Pfam" id="PF02706"/>
    </source>
</evidence>
<dbReference type="PANTHER" id="PTHR32309">
    <property type="entry name" value="TYROSINE-PROTEIN KINASE"/>
    <property type="match status" value="1"/>
</dbReference>
<keyword evidence="4 8" id="KW-1133">Transmembrane helix</keyword>
<evidence type="ECO:0000256" key="2">
    <source>
        <dbReference type="ARBA" id="ARBA00022475"/>
    </source>
</evidence>
<dbReference type="InterPro" id="IPR003856">
    <property type="entry name" value="LPS_length_determ_N"/>
</dbReference>
<evidence type="ECO:0000256" key="1">
    <source>
        <dbReference type="ARBA" id="ARBA00004651"/>
    </source>
</evidence>
<protein>
    <submittedName>
        <fullName evidence="10">Lipopolysaccharide biosynthesis</fullName>
    </submittedName>
</protein>
<gene>
    <name evidence="10" type="ordered locus">Hhal_2366</name>
</gene>
<keyword evidence="5 8" id="KW-0472">Membrane</keyword>
<sequence>MADDREHRDLPPAHRRDADFPAEWQDPRDDEISLIDLWLVLMRRKWVIAGVFLVCVVGGAAYAYLDEPGQRYVSALEIGTYPTGSDDVATLEDRAEVATRLRESLVPLVRYELAQEHGRSFPGVEVSVPEEDAPGGFVFLQSTAPEDRADVVSSIHQNLIQQIIDRHNDRLEVRQARFEARLESMDADLEELRAKRAERRQEAEHRVEAHKDRLERLESAGAQRKEQLTHALEEAEAELKTLRENEDRRRRQLEHAREAAEEERDALIANRDRLQARIEQLEQRRSFLQEQQELLQGLMQDFRGAETEGQGMLTDSPAALGFLLRGNVTAELQQDLTNVREELVLGLEEQRLGLDEQLQQNQQRIRDAERRLEEKAADLDEFEREFRREVAAAERRVSEKRSELRHFETEHQKQVHSAEREIAQRELRLARFEDDFEREIRRKKQEIRQYAAQGQELRATEASALAVPSGSAGQDGSLIVALSGVLGLMLGVFGAFLAEFNSRAREVAQGRADPSRQA</sequence>
<dbReference type="HOGENOM" id="CLU_525588_0_0_6"/>
<proteinExistence type="predicted"/>
<organism evidence="10 11">
    <name type="scientific">Halorhodospira halophila (strain DSM 244 / SL1)</name>
    <name type="common">Ectothiorhodospira halophila (strain DSM 244 / SL1)</name>
    <dbReference type="NCBI Taxonomy" id="349124"/>
    <lineage>
        <taxon>Bacteria</taxon>
        <taxon>Pseudomonadati</taxon>
        <taxon>Pseudomonadota</taxon>
        <taxon>Gammaproteobacteria</taxon>
        <taxon>Chromatiales</taxon>
        <taxon>Ectothiorhodospiraceae</taxon>
        <taxon>Halorhodospira</taxon>
    </lineage>
</organism>
<evidence type="ECO:0000256" key="7">
    <source>
        <dbReference type="SAM" id="MobiDB-lite"/>
    </source>
</evidence>
<keyword evidence="2" id="KW-1003">Cell membrane</keyword>
<feature type="coiled-coil region" evidence="6">
    <location>
        <begin position="351"/>
        <end position="460"/>
    </location>
</feature>
<dbReference type="EMBL" id="CP000544">
    <property type="protein sequence ID" value="ABM63129.1"/>
    <property type="molecule type" value="Genomic_DNA"/>
</dbReference>
<feature type="region of interest" description="Disordered" evidence="7">
    <location>
        <begin position="199"/>
        <end position="228"/>
    </location>
</feature>
<accession>A1WZL7</accession>
<dbReference type="OrthoDB" id="5781423at2"/>
<feature type="compositionally biased region" description="Basic and acidic residues" evidence="7">
    <location>
        <begin position="243"/>
        <end position="259"/>
    </location>
</feature>
<reference evidence="11" key="1">
    <citation type="submission" date="2006-12" db="EMBL/GenBank/DDBJ databases">
        <title>Complete sequence of Halorhodospira halophila SL1.</title>
        <authorList>
            <consortium name="US DOE Joint Genome Institute"/>
            <person name="Copeland A."/>
            <person name="Lucas S."/>
            <person name="Lapidus A."/>
            <person name="Barry K."/>
            <person name="Detter J.C."/>
            <person name="Glavina del Rio T."/>
            <person name="Hammon N."/>
            <person name="Israni S."/>
            <person name="Dalin E."/>
            <person name="Tice H."/>
            <person name="Pitluck S."/>
            <person name="Saunders E."/>
            <person name="Brettin T."/>
            <person name="Bruce D."/>
            <person name="Han C."/>
            <person name="Tapia R."/>
            <person name="Schmutz J."/>
            <person name="Larimer F."/>
            <person name="Land M."/>
            <person name="Hauser L."/>
            <person name="Kyrpides N."/>
            <person name="Mikhailova N."/>
            <person name="Hoff W."/>
            <person name="Richardson P."/>
        </authorList>
    </citation>
    <scope>NUCLEOTIDE SEQUENCE [LARGE SCALE GENOMIC DNA]</scope>
    <source>
        <strain evidence="11">DSM 244 / SL1</strain>
    </source>
</reference>
<dbReference type="KEGG" id="hha:Hhal_2366"/>
<dbReference type="STRING" id="349124.Hhal_2366"/>
<dbReference type="eggNOG" id="COG3206">
    <property type="taxonomic scope" value="Bacteria"/>
</dbReference>
<keyword evidence="3 8" id="KW-0812">Transmembrane</keyword>
<comment type="subcellular location">
    <subcellularLocation>
        <location evidence="1">Cell membrane</location>
        <topology evidence="1">Multi-pass membrane protein</topology>
    </subcellularLocation>
</comment>
<feature type="region of interest" description="Disordered" evidence="7">
    <location>
        <begin position="243"/>
        <end position="264"/>
    </location>
</feature>
<feature type="region of interest" description="Disordered" evidence="7">
    <location>
        <begin position="1"/>
        <end position="22"/>
    </location>
</feature>
<evidence type="ECO:0000313" key="11">
    <source>
        <dbReference type="Proteomes" id="UP000000647"/>
    </source>
</evidence>
<dbReference type="GO" id="GO:0004713">
    <property type="term" value="F:protein tyrosine kinase activity"/>
    <property type="evidence" value="ECO:0007669"/>
    <property type="project" value="TreeGrafter"/>
</dbReference>
<dbReference type="PANTHER" id="PTHR32309:SF13">
    <property type="entry name" value="FERRIC ENTEROBACTIN TRANSPORT PROTEIN FEPE"/>
    <property type="match status" value="1"/>
</dbReference>
<dbReference type="Proteomes" id="UP000000647">
    <property type="component" value="Chromosome"/>
</dbReference>
<feature type="domain" description="Polysaccharide chain length determinant N-terminal" evidence="9">
    <location>
        <begin position="30"/>
        <end position="68"/>
    </location>
</feature>
<dbReference type="InterPro" id="IPR050445">
    <property type="entry name" value="Bact_polysacc_biosynth/exp"/>
</dbReference>
<dbReference type="GO" id="GO:0005886">
    <property type="term" value="C:plasma membrane"/>
    <property type="evidence" value="ECO:0007669"/>
    <property type="project" value="UniProtKB-SubCell"/>
</dbReference>
<feature type="transmembrane region" description="Helical" evidence="8">
    <location>
        <begin position="478"/>
        <end position="498"/>
    </location>
</feature>
<reference evidence="10 11" key="2">
    <citation type="journal article" date="2013" name="Stand. Genomic Sci.">
        <title>Complete genome sequence of Halorhodospira halophila SL1.</title>
        <authorList>
            <person name="Challacombe J.F."/>
            <person name="Majid S."/>
            <person name="Deole R."/>
            <person name="Brettin T.S."/>
            <person name="Bruce D."/>
            <person name="Delano S.F."/>
            <person name="Detter J.C."/>
            <person name="Gleasner C.D."/>
            <person name="Han C.S."/>
            <person name="Misra M."/>
            <person name="Reitenga K.G."/>
            <person name="Mikhailova N."/>
            <person name="Woyke T."/>
            <person name="Pitluck S."/>
            <person name="Nolan M."/>
            <person name="Land M.L."/>
            <person name="Saunders E."/>
            <person name="Tapia R."/>
            <person name="Lapidus A."/>
            <person name="Ivanova N."/>
            <person name="Hoff W.D."/>
        </authorList>
    </citation>
    <scope>NUCLEOTIDE SEQUENCE [LARGE SCALE GENOMIC DNA]</scope>
    <source>
        <strain evidence="11">DSM 244 / SL1</strain>
    </source>
</reference>
<name>A1WZL7_HALHL</name>
<feature type="transmembrane region" description="Helical" evidence="8">
    <location>
        <begin position="46"/>
        <end position="65"/>
    </location>
</feature>
<keyword evidence="6" id="KW-0175">Coiled coil</keyword>
<evidence type="ECO:0000256" key="6">
    <source>
        <dbReference type="SAM" id="Coils"/>
    </source>
</evidence>
<evidence type="ECO:0000256" key="4">
    <source>
        <dbReference type="ARBA" id="ARBA00022989"/>
    </source>
</evidence>
<dbReference type="AlphaFoldDB" id="A1WZL7"/>
<evidence type="ECO:0000256" key="5">
    <source>
        <dbReference type="ARBA" id="ARBA00023136"/>
    </source>
</evidence>
<keyword evidence="11" id="KW-1185">Reference proteome</keyword>
<evidence type="ECO:0000256" key="3">
    <source>
        <dbReference type="ARBA" id="ARBA00022692"/>
    </source>
</evidence>
<dbReference type="Pfam" id="PF02706">
    <property type="entry name" value="Wzz"/>
    <property type="match status" value="1"/>
</dbReference>
<dbReference type="RefSeq" id="WP_011815151.1">
    <property type="nucleotide sequence ID" value="NC_008789.1"/>
</dbReference>